<dbReference type="EMBL" id="CAUJNA010000624">
    <property type="protein sequence ID" value="CAJ1379381.1"/>
    <property type="molecule type" value="Genomic_DNA"/>
</dbReference>
<comment type="caution">
    <text evidence="3">The sequence shown here is derived from an EMBL/GenBank/DDBJ whole genome shotgun (WGS) entry which is preliminary data.</text>
</comment>
<proteinExistence type="predicted"/>
<evidence type="ECO:0000313" key="4">
    <source>
        <dbReference type="Proteomes" id="UP001178507"/>
    </source>
</evidence>
<feature type="transmembrane region" description="Helical" evidence="2">
    <location>
        <begin position="319"/>
        <end position="337"/>
    </location>
</feature>
<feature type="transmembrane region" description="Helical" evidence="2">
    <location>
        <begin position="263"/>
        <end position="279"/>
    </location>
</feature>
<keyword evidence="4" id="KW-1185">Reference proteome</keyword>
<evidence type="ECO:0000256" key="1">
    <source>
        <dbReference type="SAM" id="MobiDB-lite"/>
    </source>
</evidence>
<accession>A0AA36MTG2</accession>
<gene>
    <name evidence="3" type="ORF">EVOR1521_LOCUS7637</name>
</gene>
<protein>
    <submittedName>
        <fullName evidence="3">Uncharacterized protein</fullName>
    </submittedName>
</protein>
<keyword evidence="2" id="KW-0472">Membrane</keyword>
<feature type="transmembrane region" description="Helical" evidence="2">
    <location>
        <begin position="291"/>
        <end position="307"/>
    </location>
</feature>
<feature type="transmembrane region" description="Helical" evidence="2">
    <location>
        <begin position="225"/>
        <end position="243"/>
    </location>
</feature>
<sequence length="347" mass="38284">MTDSPKRHRGPSETEPQSEPLPNDFKEKVVDSVPVEVVLANGVQVEKSDFGFGTWLLVEEEEKIKGCLCELLVFSCCLLAGLVTLPGLAALLGLTLGSSEAVLVALGCLLGTSARVMTLQHRLMAMLSWLLQFLLFRQGRMMPAVALPLISAGIIYVNRERSSLMAADWVNLMENMNWVMGVFNLTSPLEKIGQEAQKLVASVFIFQAVYRVTGAVYARSSRRQFPYLVNIMGGFAGLMIGWVTRNLWFNMVSLADPFSLKSIVNVTLIGVHFFLPGYYARRALPANPGDASLTLLLIHFLLLALMFDEKSQLVDTSGQWNAVVTGHLLFLSLLAFMSRDAISNYTT</sequence>
<keyword evidence="2" id="KW-0812">Transmembrane</keyword>
<name>A0AA36MTG2_9DINO</name>
<evidence type="ECO:0000256" key="2">
    <source>
        <dbReference type="SAM" id="Phobius"/>
    </source>
</evidence>
<feature type="transmembrane region" description="Helical" evidence="2">
    <location>
        <begin position="71"/>
        <end position="95"/>
    </location>
</feature>
<feature type="transmembrane region" description="Helical" evidence="2">
    <location>
        <begin position="139"/>
        <end position="157"/>
    </location>
</feature>
<feature type="region of interest" description="Disordered" evidence="1">
    <location>
        <begin position="1"/>
        <end position="25"/>
    </location>
</feature>
<dbReference type="Proteomes" id="UP001178507">
    <property type="component" value="Unassembled WGS sequence"/>
</dbReference>
<reference evidence="3" key="1">
    <citation type="submission" date="2023-08" db="EMBL/GenBank/DDBJ databases">
        <authorList>
            <person name="Chen Y."/>
            <person name="Shah S."/>
            <person name="Dougan E. K."/>
            <person name="Thang M."/>
            <person name="Chan C."/>
        </authorList>
    </citation>
    <scope>NUCLEOTIDE SEQUENCE</scope>
</reference>
<dbReference type="AlphaFoldDB" id="A0AA36MTG2"/>
<organism evidence="3 4">
    <name type="scientific">Effrenium voratum</name>
    <dbReference type="NCBI Taxonomy" id="2562239"/>
    <lineage>
        <taxon>Eukaryota</taxon>
        <taxon>Sar</taxon>
        <taxon>Alveolata</taxon>
        <taxon>Dinophyceae</taxon>
        <taxon>Suessiales</taxon>
        <taxon>Symbiodiniaceae</taxon>
        <taxon>Effrenium</taxon>
    </lineage>
</organism>
<keyword evidence="2" id="KW-1133">Transmembrane helix</keyword>
<evidence type="ECO:0000313" key="3">
    <source>
        <dbReference type="EMBL" id="CAJ1379381.1"/>
    </source>
</evidence>